<dbReference type="PANTHER" id="PTHR43377">
    <property type="entry name" value="BILIVERDIN REDUCTASE A"/>
    <property type="match status" value="1"/>
</dbReference>
<protein>
    <submittedName>
        <fullName evidence="2">Oxidoreductase</fullName>
    </submittedName>
</protein>
<feature type="domain" description="GFO/IDH/MocA-like oxidoreductase" evidence="1">
    <location>
        <begin position="123"/>
        <end position="227"/>
    </location>
</feature>
<gene>
    <name evidence="2" type="ORF">FAK_06240</name>
</gene>
<proteinExistence type="predicted"/>
<name>A0AAU9EUV7_9BACT</name>
<dbReference type="SUPFAM" id="SSF51735">
    <property type="entry name" value="NAD(P)-binding Rossmann-fold domains"/>
    <property type="match status" value="1"/>
</dbReference>
<dbReference type="PANTHER" id="PTHR43377:SF1">
    <property type="entry name" value="BILIVERDIN REDUCTASE A"/>
    <property type="match status" value="1"/>
</dbReference>
<dbReference type="AlphaFoldDB" id="A0AAU9EUV7"/>
<evidence type="ECO:0000259" key="1">
    <source>
        <dbReference type="Pfam" id="PF22725"/>
    </source>
</evidence>
<keyword evidence="3" id="KW-1185">Reference proteome</keyword>
<dbReference type="KEGG" id="dmp:FAK_06240"/>
<organism evidence="2 3">
    <name type="scientific">Desulfoferula mesophila</name>
    <dbReference type="NCBI Taxonomy" id="3058419"/>
    <lineage>
        <taxon>Bacteria</taxon>
        <taxon>Pseudomonadati</taxon>
        <taxon>Thermodesulfobacteriota</taxon>
        <taxon>Desulfarculia</taxon>
        <taxon>Desulfarculales</taxon>
        <taxon>Desulfarculaceae</taxon>
        <taxon>Desulfoferula</taxon>
    </lineage>
</organism>
<sequence>MRASVGLVGCGNWGKNILRDLLKLQARVHVADPDPGARQRATGMGAEAVVAHSDQLPELDGYVLAVPIDLLASEARGLLVRSGPIFSEKTLCSTLAQADELANAGAQGRVFVMHKWEYHQGVRLLRSLAQDGKIGRLAEIQCYRHNWAADMHGGDVLSCLAVHDLTIIRHVLGEIPTPQCSYLSREGGLATGICAVLGRGLRAVLSVSARHAGYYRTVCLHGSRGTLALVDPLADHVIYRDAAGEEKIPFQNSMPLFDELAEFLGYLRGGGEPRCGLERAREVARALDGLRAVELGAEPAG</sequence>
<dbReference type="InterPro" id="IPR036291">
    <property type="entry name" value="NAD(P)-bd_dom_sf"/>
</dbReference>
<dbReference type="Gene3D" id="3.30.360.10">
    <property type="entry name" value="Dihydrodipicolinate Reductase, domain 2"/>
    <property type="match status" value="1"/>
</dbReference>
<dbReference type="SUPFAM" id="SSF55347">
    <property type="entry name" value="Glyceraldehyde-3-phosphate dehydrogenase-like, C-terminal domain"/>
    <property type="match status" value="1"/>
</dbReference>
<reference evidence="3" key="1">
    <citation type="journal article" date="2023" name="Arch. Microbiol.">
        <title>Desulfoferula mesophilus gen. nov. sp. nov., a mesophilic sulfate-reducing bacterium isolated from a brackish lake sediment.</title>
        <authorList>
            <person name="Watanabe T."/>
            <person name="Yabe T."/>
            <person name="Tsuji J.M."/>
            <person name="Fukui M."/>
        </authorList>
    </citation>
    <scope>NUCLEOTIDE SEQUENCE [LARGE SCALE GENOMIC DNA]</scope>
    <source>
        <strain evidence="3">12FAK</strain>
    </source>
</reference>
<dbReference type="Gene3D" id="3.40.50.720">
    <property type="entry name" value="NAD(P)-binding Rossmann-like Domain"/>
    <property type="match status" value="1"/>
</dbReference>
<accession>A0AAU9EUV7</accession>
<evidence type="ECO:0000313" key="2">
    <source>
        <dbReference type="EMBL" id="BEQ13558.1"/>
    </source>
</evidence>
<evidence type="ECO:0000313" key="3">
    <source>
        <dbReference type="Proteomes" id="UP001366166"/>
    </source>
</evidence>
<dbReference type="RefSeq" id="WP_338605291.1">
    <property type="nucleotide sequence ID" value="NZ_AP028679.1"/>
</dbReference>
<dbReference type="InterPro" id="IPR051450">
    <property type="entry name" value="Gfo/Idh/MocA_Oxidoreductases"/>
</dbReference>
<dbReference type="Proteomes" id="UP001366166">
    <property type="component" value="Chromosome"/>
</dbReference>
<dbReference type="Pfam" id="PF22725">
    <property type="entry name" value="GFO_IDH_MocA_C3"/>
    <property type="match status" value="1"/>
</dbReference>
<dbReference type="InterPro" id="IPR055170">
    <property type="entry name" value="GFO_IDH_MocA-like_dom"/>
</dbReference>
<dbReference type="EMBL" id="AP028679">
    <property type="protein sequence ID" value="BEQ13558.1"/>
    <property type="molecule type" value="Genomic_DNA"/>
</dbReference>